<dbReference type="SUPFAM" id="SSF103088">
    <property type="entry name" value="OmpA-like"/>
    <property type="match status" value="1"/>
</dbReference>
<accession>A0A5D6USF1</accession>
<evidence type="ECO:0000256" key="4">
    <source>
        <dbReference type="PROSITE-ProRule" id="PRU00473"/>
    </source>
</evidence>
<name>A0A5D6USF1_9BACT</name>
<evidence type="ECO:0000256" key="1">
    <source>
        <dbReference type="ARBA" id="ARBA00004442"/>
    </source>
</evidence>
<evidence type="ECO:0000259" key="5">
    <source>
        <dbReference type="PROSITE" id="PS51123"/>
    </source>
</evidence>
<dbReference type="SUPFAM" id="SSF63829">
    <property type="entry name" value="Calcium-dependent phosphotriesterase"/>
    <property type="match status" value="1"/>
</dbReference>
<dbReference type="EMBL" id="VTHL01000022">
    <property type="protein sequence ID" value="TYZ06631.1"/>
    <property type="molecule type" value="Genomic_DNA"/>
</dbReference>
<dbReference type="PROSITE" id="PS51123">
    <property type="entry name" value="OMPA_2"/>
    <property type="match status" value="1"/>
</dbReference>
<evidence type="ECO:0000313" key="6">
    <source>
        <dbReference type="EMBL" id="TYZ06631.1"/>
    </source>
</evidence>
<keyword evidence="2 4" id="KW-0472">Membrane</keyword>
<dbReference type="Proteomes" id="UP000322791">
    <property type="component" value="Unassembled WGS sequence"/>
</dbReference>
<organism evidence="6 7">
    <name type="scientific">Hymenobacter lutimineralis</name>
    <dbReference type="NCBI Taxonomy" id="2606448"/>
    <lineage>
        <taxon>Bacteria</taxon>
        <taxon>Pseudomonadati</taxon>
        <taxon>Bacteroidota</taxon>
        <taxon>Cytophagia</taxon>
        <taxon>Cytophagales</taxon>
        <taxon>Hymenobacteraceae</taxon>
        <taxon>Hymenobacter</taxon>
    </lineage>
</organism>
<dbReference type="PANTHER" id="PTHR30329:SF21">
    <property type="entry name" value="LIPOPROTEIN YIAD-RELATED"/>
    <property type="match status" value="1"/>
</dbReference>
<dbReference type="InterPro" id="IPR036737">
    <property type="entry name" value="OmpA-like_sf"/>
</dbReference>
<dbReference type="Gene3D" id="3.30.1330.60">
    <property type="entry name" value="OmpA-like domain"/>
    <property type="match status" value="1"/>
</dbReference>
<evidence type="ECO:0000256" key="3">
    <source>
        <dbReference type="ARBA" id="ARBA00023237"/>
    </source>
</evidence>
<evidence type="ECO:0000313" key="7">
    <source>
        <dbReference type="Proteomes" id="UP000322791"/>
    </source>
</evidence>
<dbReference type="CDD" id="cd07185">
    <property type="entry name" value="OmpA_C-like"/>
    <property type="match status" value="1"/>
</dbReference>
<dbReference type="InterPro" id="IPR006664">
    <property type="entry name" value="OMP_bac"/>
</dbReference>
<dbReference type="PANTHER" id="PTHR30329">
    <property type="entry name" value="STATOR ELEMENT OF FLAGELLAR MOTOR COMPLEX"/>
    <property type="match status" value="1"/>
</dbReference>
<gene>
    <name evidence="6" type="ORF">FY528_17330</name>
</gene>
<evidence type="ECO:0000256" key="2">
    <source>
        <dbReference type="ARBA" id="ARBA00023136"/>
    </source>
</evidence>
<dbReference type="InterPro" id="IPR006665">
    <property type="entry name" value="OmpA-like"/>
</dbReference>
<keyword evidence="3" id="KW-0998">Cell outer membrane</keyword>
<reference evidence="6 7" key="1">
    <citation type="submission" date="2019-08" db="EMBL/GenBank/DDBJ databases">
        <authorList>
            <person name="Seo M.-J."/>
        </authorList>
    </citation>
    <scope>NUCLEOTIDE SEQUENCE [LARGE SCALE GENOMIC DNA]</scope>
    <source>
        <strain evidence="6 7">KIGAM108</strain>
    </source>
</reference>
<feature type="domain" description="OmpA-like" evidence="5">
    <location>
        <begin position="570"/>
        <end position="687"/>
    </location>
</feature>
<dbReference type="RefSeq" id="WP_149072288.1">
    <property type="nucleotide sequence ID" value="NZ_VTHL01000022.1"/>
</dbReference>
<keyword evidence="7" id="KW-1185">Reference proteome</keyword>
<sequence length="687" mass="75168">MKDYLRSLFVYKQVLLTLVLALGWLQLSAQVAGQTYTDERAGYQLTYPEGWSVFQSESQSPVTFYVGNAPRAAPAVVALIIQRPSGAAGLSAAISPLDSVWKVIRRLPQARVLRLEAAAPNAQEVRYDYTFASPQGRRHVVGRQLSRGNDWFQIEYRALAAEDQVHLGAGRQLVASLKLKPARKSVAALPATVAPDVPKPAEPVSPCNDKMYGIAALRVHDGLWEDDCRTIHEFSVEDPSEPPIIHRRVLPFQSYALAKGFDNCLYSVTKASSDTPEYIYRYNPATRQGQYTPWLLPAQGPENIWISASTGQHGELYFITSDANLLVKVNPADGAVTVVWDTDPLRQVRYYHEIGFSGAGTHANFCLDEDHTLYQVYSTDGSLIRVDLKTRKAAPERLPLAGLPERGGYSDVLLQYDAEGNRVFYLAGPSALYVVDAAHNQASRVRRGVYTDLAGCNVMRPPAPPPAAPVVVVPPPVPPPAEPLAYWQGRVLDAATLGPLARVTLQLSNSSNVIKADTTLALKPDALFSTVASPSRALALRAERSGYFPLDTTLLLRPGVLVHDVLLRPLTVGSVLRLDKVQFEQGKNALLSSSYADLERLLTLLQANPSLTIELRGHTDNVGDPKKNVLLSEERVQAVKTYLVNHGIAEARITGIGLGGAEPRASNDQEPTRRLNRRVEFRVTGGG</sequence>
<protein>
    <submittedName>
        <fullName evidence="6">OmpA family protein</fullName>
    </submittedName>
</protein>
<dbReference type="GO" id="GO:0009279">
    <property type="term" value="C:cell outer membrane"/>
    <property type="evidence" value="ECO:0007669"/>
    <property type="project" value="UniProtKB-SubCell"/>
</dbReference>
<dbReference type="InterPro" id="IPR050330">
    <property type="entry name" value="Bact_OuterMem_StrucFunc"/>
</dbReference>
<dbReference type="Pfam" id="PF00691">
    <property type="entry name" value="OmpA"/>
    <property type="match status" value="1"/>
</dbReference>
<dbReference type="AlphaFoldDB" id="A0A5D6USF1"/>
<dbReference type="PRINTS" id="PR01021">
    <property type="entry name" value="OMPADOMAIN"/>
</dbReference>
<comment type="caution">
    <text evidence="6">The sequence shown here is derived from an EMBL/GenBank/DDBJ whole genome shotgun (WGS) entry which is preliminary data.</text>
</comment>
<comment type="subcellular location">
    <subcellularLocation>
        <location evidence="1">Cell outer membrane</location>
    </subcellularLocation>
</comment>
<proteinExistence type="predicted"/>